<dbReference type="EMBL" id="NRRL01000050">
    <property type="protein sequence ID" value="MBK1669493.1"/>
    <property type="molecule type" value="Genomic_DNA"/>
</dbReference>
<feature type="domain" description="PilZ" evidence="1">
    <location>
        <begin position="11"/>
        <end position="92"/>
    </location>
</feature>
<dbReference type="InterPro" id="IPR009875">
    <property type="entry name" value="PilZ_domain"/>
</dbReference>
<dbReference type="Gene3D" id="2.40.10.220">
    <property type="entry name" value="predicted glycosyltransferase like domains"/>
    <property type="match status" value="1"/>
</dbReference>
<comment type="caution">
    <text evidence="2">The sequence shown here is derived from an EMBL/GenBank/DDBJ whole genome shotgun (WGS) entry which is preliminary data.</text>
</comment>
<gene>
    <name evidence="2" type="ORF">CKO28_15750</name>
</gene>
<organism evidence="2 3">
    <name type="scientific">Rhodovibrio sodomensis</name>
    <dbReference type="NCBI Taxonomy" id="1088"/>
    <lineage>
        <taxon>Bacteria</taxon>
        <taxon>Pseudomonadati</taxon>
        <taxon>Pseudomonadota</taxon>
        <taxon>Alphaproteobacteria</taxon>
        <taxon>Rhodospirillales</taxon>
        <taxon>Rhodovibrionaceae</taxon>
        <taxon>Rhodovibrio</taxon>
    </lineage>
</organism>
<protein>
    <recommendedName>
        <fullName evidence="1">PilZ domain-containing protein</fullName>
    </recommendedName>
</protein>
<dbReference type="Pfam" id="PF07238">
    <property type="entry name" value="PilZ"/>
    <property type="match status" value="1"/>
</dbReference>
<dbReference type="Proteomes" id="UP001296873">
    <property type="component" value="Unassembled WGS sequence"/>
</dbReference>
<evidence type="ECO:0000313" key="2">
    <source>
        <dbReference type="EMBL" id="MBK1669493.1"/>
    </source>
</evidence>
<reference evidence="2 3" key="1">
    <citation type="journal article" date="2020" name="Microorganisms">
        <title>Osmotic Adaptation and Compatible Solute Biosynthesis of Phototrophic Bacteria as Revealed from Genome Analyses.</title>
        <authorList>
            <person name="Imhoff J.F."/>
            <person name="Rahn T."/>
            <person name="Kunzel S."/>
            <person name="Keller A."/>
            <person name="Neulinger S.C."/>
        </authorList>
    </citation>
    <scope>NUCLEOTIDE SEQUENCE [LARGE SCALE GENOMIC DNA]</scope>
    <source>
        <strain evidence="2 3">DSM 9895</strain>
    </source>
</reference>
<dbReference type="SUPFAM" id="SSF141371">
    <property type="entry name" value="PilZ domain-like"/>
    <property type="match status" value="1"/>
</dbReference>
<sequence>MIGLVSKIRERRSSRRHRLPSLMVRIENHRYRTADWSAGGFRLRGTIEPFARSDRVRGQIKTPSGTLGWFIAEAAWRSEDAVGFRFIEIDSNVFLDLHM</sequence>
<evidence type="ECO:0000313" key="3">
    <source>
        <dbReference type="Proteomes" id="UP001296873"/>
    </source>
</evidence>
<accession>A0ABS1DGU5</accession>
<name>A0ABS1DGU5_9PROT</name>
<keyword evidence="3" id="KW-1185">Reference proteome</keyword>
<proteinExistence type="predicted"/>
<dbReference type="RefSeq" id="WP_367575749.1">
    <property type="nucleotide sequence ID" value="NZ_NRRL01000050.1"/>
</dbReference>
<evidence type="ECO:0000259" key="1">
    <source>
        <dbReference type="Pfam" id="PF07238"/>
    </source>
</evidence>